<evidence type="ECO:0000313" key="1">
    <source>
        <dbReference type="EMBL" id="GMS88773.1"/>
    </source>
</evidence>
<comment type="caution">
    <text evidence="1">The sequence shown here is derived from an EMBL/GenBank/DDBJ whole genome shotgun (WGS) entry which is preliminary data.</text>
</comment>
<feature type="non-terminal residue" evidence="1">
    <location>
        <position position="1"/>
    </location>
</feature>
<protein>
    <submittedName>
        <fullName evidence="1">Uncharacterized protein</fullName>
    </submittedName>
</protein>
<keyword evidence="2" id="KW-1185">Reference proteome</keyword>
<gene>
    <name evidence="1" type="ORF">PENTCL1PPCAC_10948</name>
</gene>
<dbReference type="Proteomes" id="UP001432027">
    <property type="component" value="Unassembled WGS sequence"/>
</dbReference>
<name>A0AAV5T0C6_9BILA</name>
<evidence type="ECO:0000313" key="2">
    <source>
        <dbReference type="Proteomes" id="UP001432027"/>
    </source>
</evidence>
<accession>A0AAV5T0C6</accession>
<dbReference type="AlphaFoldDB" id="A0AAV5T0C6"/>
<organism evidence="1 2">
    <name type="scientific">Pristionchus entomophagus</name>
    <dbReference type="NCBI Taxonomy" id="358040"/>
    <lineage>
        <taxon>Eukaryota</taxon>
        <taxon>Metazoa</taxon>
        <taxon>Ecdysozoa</taxon>
        <taxon>Nematoda</taxon>
        <taxon>Chromadorea</taxon>
        <taxon>Rhabditida</taxon>
        <taxon>Rhabditina</taxon>
        <taxon>Diplogasteromorpha</taxon>
        <taxon>Diplogasteroidea</taxon>
        <taxon>Neodiplogasteridae</taxon>
        <taxon>Pristionchus</taxon>
    </lineage>
</organism>
<proteinExistence type="predicted"/>
<dbReference type="Gene3D" id="1.20.120.1100">
    <property type="match status" value="1"/>
</dbReference>
<dbReference type="EMBL" id="BTSX01000003">
    <property type="protein sequence ID" value="GMS88773.1"/>
    <property type="molecule type" value="Genomic_DNA"/>
</dbReference>
<reference evidence="1" key="1">
    <citation type="submission" date="2023-10" db="EMBL/GenBank/DDBJ databases">
        <title>Genome assembly of Pristionchus species.</title>
        <authorList>
            <person name="Yoshida K."/>
            <person name="Sommer R.J."/>
        </authorList>
    </citation>
    <scope>NUCLEOTIDE SEQUENCE</scope>
    <source>
        <strain evidence="1">RS0144</strain>
    </source>
</reference>
<sequence length="231" mass="26728">CYLLDSNMEYSFILLFFSITSIIGDEAPDLIKLDKIDKKLTMHIPKEAQDFLRSLSDTEKEAIEWWAYEFTVTGDSAKGRQHVFNNSELTGLQRKMNAAEQLVKNLTDVETSEEGTYFVDQLMNTVAYIQAAVLSGYHVEPENLKALVLQFAYEYNHMKDETKRIIDGKITIFNDIYKIHYINNITKQWMNAARYKHAYPDFIAENVVEIAVEAEAEEAEFEDQDNVEEPI</sequence>